<feature type="transmembrane region" description="Helical" evidence="1">
    <location>
        <begin position="148"/>
        <end position="169"/>
    </location>
</feature>
<proteinExistence type="inferred from homology"/>
<feature type="transmembrane region" description="Helical" evidence="1">
    <location>
        <begin position="98"/>
        <end position="119"/>
    </location>
</feature>
<dbReference type="NCBIfam" id="TIGR00697">
    <property type="entry name" value="queuosine precursor transporter"/>
    <property type="match status" value="1"/>
</dbReference>
<dbReference type="GO" id="GO:0022857">
    <property type="term" value="F:transmembrane transporter activity"/>
    <property type="evidence" value="ECO:0007669"/>
    <property type="project" value="UniProtKB-UniRule"/>
</dbReference>
<feature type="transmembrane region" description="Helical" evidence="1">
    <location>
        <begin position="225"/>
        <end position="245"/>
    </location>
</feature>
<dbReference type="Pfam" id="PF02592">
    <property type="entry name" value="Vut_1"/>
    <property type="match status" value="1"/>
</dbReference>
<sequence length="253" mass="28238">MLPLTQTDAARRIDANKKNKLYLVLAGIVLTNGLIAEIIGVKLFSAEAIFGLPPARIPVWDGFAVSFNYTAGVLIWPVVFITSDIINEYFGPPGVKRISYLTVAFIAYAFFAIYLVTLLPPAQYWLDVNRENGLDINFAFTKIFRQGLGIIIGSLVAFLVGQILDAYVFQYLRGLTQNRLLWLRATGSTLVSQLVDSFLVLYIAFYVFGNWDAATVLSVGFNNYIYKFLVAILLTPVLYLAHAAIDKYLAVRE</sequence>
<comment type="subcellular location">
    <subcellularLocation>
        <location evidence="1">Cell membrane</location>
        <topology evidence="1">Multi-pass membrane protein</topology>
    </subcellularLocation>
</comment>
<keyword evidence="1" id="KW-0813">Transport</keyword>
<dbReference type="GO" id="GO:0005886">
    <property type="term" value="C:plasma membrane"/>
    <property type="evidence" value="ECO:0007669"/>
    <property type="project" value="UniProtKB-SubCell"/>
</dbReference>
<dbReference type="InterPro" id="IPR003744">
    <property type="entry name" value="YhhQ"/>
</dbReference>
<comment type="similarity">
    <text evidence="1">Belongs to the vitamin uptake transporter (VUT/ECF) (TC 2.A.88) family. Q precursor transporter subfamily.</text>
</comment>
<dbReference type="PANTHER" id="PTHR34300:SF2">
    <property type="entry name" value="QUEUOSINE PRECURSOR TRANSPORTER-RELATED"/>
    <property type="match status" value="1"/>
</dbReference>
<comment type="function">
    <text evidence="1">Involved in the import of queuosine (Q) precursors, required for Q precursor salvage.</text>
</comment>
<evidence type="ECO:0000256" key="1">
    <source>
        <dbReference type="HAMAP-Rule" id="MF_02088"/>
    </source>
</evidence>
<feature type="transmembrane region" description="Helical" evidence="1">
    <location>
        <begin position="181"/>
        <end position="205"/>
    </location>
</feature>
<gene>
    <name evidence="2" type="ORF">AVDCRST_MAG56-581</name>
</gene>
<name>A0A6J4HJF0_9SPHI</name>
<organism evidence="2">
    <name type="scientific">uncultured Cytophagales bacterium</name>
    <dbReference type="NCBI Taxonomy" id="158755"/>
    <lineage>
        <taxon>Bacteria</taxon>
        <taxon>Pseudomonadati</taxon>
        <taxon>Bacteroidota</taxon>
        <taxon>Sphingobacteriia</taxon>
        <taxon>Sphingobacteriales</taxon>
        <taxon>environmental samples</taxon>
    </lineage>
</organism>
<keyword evidence="1" id="KW-0812">Transmembrane</keyword>
<dbReference type="EMBL" id="CADCTQ010000055">
    <property type="protein sequence ID" value="CAA9223782.1"/>
    <property type="molecule type" value="Genomic_DNA"/>
</dbReference>
<protein>
    <recommendedName>
        <fullName evidence="1">Probable queuosine precursor transporter</fullName>
        <shortName evidence="1">Q precursor transporter</shortName>
    </recommendedName>
</protein>
<feature type="transmembrane region" description="Helical" evidence="1">
    <location>
        <begin position="21"/>
        <end position="44"/>
    </location>
</feature>
<accession>A0A6J4HJF0</accession>
<evidence type="ECO:0000313" key="2">
    <source>
        <dbReference type="EMBL" id="CAA9223782.1"/>
    </source>
</evidence>
<dbReference type="PANTHER" id="PTHR34300">
    <property type="entry name" value="QUEUOSINE PRECURSOR TRANSPORTER-RELATED"/>
    <property type="match status" value="1"/>
</dbReference>
<dbReference type="AlphaFoldDB" id="A0A6J4HJF0"/>
<reference evidence="2" key="1">
    <citation type="submission" date="2020-02" db="EMBL/GenBank/DDBJ databases">
        <authorList>
            <person name="Meier V. D."/>
        </authorList>
    </citation>
    <scope>NUCLEOTIDE SEQUENCE</scope>
    <source>
        <strain evidence="2">AVDCRST_MAG56</strain>
    </source>
</reference>
<keyword evidence="1" id="KW-1003">Cell membrane</keyword>
<keyword evidence="1" id="KW-0472">Membrane</keyword>
<feature type="transmembrane region" description="Helical" evidence="1">
    <location>
        <begin position="64"/>
        <end position="86"/>
    </location>
</feature>
<keyword evidence="1" id="KW-1133">Transmembrane helix</keyword>
<dbReference type="HAMAP" id="MF_02088">
    <property type="entry name" value="Q_prec_transport"/>
    <property type="match status" value="1"/>
</dbReference>